<name>A0A0E9UUK6_ANGAN</name>
<accession>A0A0E9UUK6</accession>
<reference evidence="1" key="1">
    <citation type="submission" date="2014-11" db="EMBL/GenBank/DDBJ databases">
        <authorList>
            <person name="Amaro Gonzalez C."/>
        </authorList>
    </citation>
    <scope>NUCLEOTIDE SEQUENCE</scope>
</reference>
<dbReference type="EMBL" id="GBXM01039018">
    <property type="protein sequence ID" value="JAH69559.1"/>
    <property type="molecule type" value="Transcribed_RNA"/>
</dbReference>
<evidence type="ECO:0000313" key="1">
    <source>
        <dbReference type="EMBL" id="JAH69559.1"/>
    </source>
</evidence>
<proteinExistence type="predicted"/>
<sequence>MWVFNVNKFLLQQQSCGPSRGSIWALVGVWHVTRAASSSSSSSSDFSIA</sequence>
<dbReference type="AlphaFoldDB" id="A0A0E9UUK6"/>
<protein>
    <submittedName>
        <fullName evidence="1">Uncharacterized protein</fullName>
    </submittedName>
</protein>
<organism evidence="1">
    <name type="scientific">Anguilla anguilla</name>
    <name type="common">European freshwater eel</name>
    <name type="synonym">Muraena anguilla</name>
    <dbReference type="NCBI Taxonomy" id="7936"/>
    <lineage>
        <taxon>Eukaryota</taxon>
        <taxon>Metazoa</taxon>
        <taxon>Chordata</taxon>
        <taxon>Craniata</taxon>
        <taxon>Vertebrata</taxon>
        <taxon>Euteleostomi</taxon>
        <taxon>Actinopterygii</taxon>
        <taxon>Neopterygii</taxon>
        <taxon>Teleostei</taxon>
        <taxon>Anguilliformes</taxon>
        <taxon>Anguillidae</taxon>
        <taxon>Anguilla</taxon>
    </lineage>
</organism>
<reference evidence="1" key="2">
    <citation type="journal article" date="2015" name="Fish Shellfish Immunol.">
        <title>Early steps in the European eel (Anguilla anguilla)-Vibrio vulnificus interaction in the gills: Role of the RtxA13 toxin.</title>
        <authorList>
            <person name="Callol A."/>
            <person name="Pajuelo D."/>
            <person name="Ebbesson L."/>
            <person name="Teles M."/>
            <person name="MacKenzie S."/>
            <person name="Amaro C."/>
        </authorList>
    </citation>
    <scope>NUCLEOTIDE SEQUENCE</scope>
</reference>